<comment type="caution">
    <text evidence="2">The sequence shown here is derived from an EMBL/GenBank/DDBJ whole genome shotgun (WGS) entry which is preliminary data.</text>
</comment>
<evidence type="ECO:0000256" key="1">
    <source>
        <dbReference type="SAM" id="MobiDB-lite"/>
    </source>
</evidence>
<reference evidence="2 3" key="1">
    <citation type="submission" date="2021-06" db="EMBL/GenBank/DDBJ databases">
        <authorList>
            <person name="Palmer J.M."/>
        </authorList>
    </citation>
    <scope>NUCLEOTIDE SEQUENCE [LARGE SCALE GENOMIC DNA]</scope>
    <source>
        <strain evidence="2 3">AS_MEX2019</strain>
        <tissue evidence="2">Muscle</tissue>
    </source>
</reference>
<feature type="region of interest" description="Disordered" evidence="1">
    <location>
        <begin position="1"/>
        <end position="39"/>
    </location>
</feature>
<evidence type="ECO:0000313" key="3">
    <source>
        <dbReference type="Proteomes" id="UP001469553"/>
    </source>
</evidence>
<gene>
    <name evidence="2" type="ORF">AMECASPLE_013538</name>
</gene>
<protein>
    <submittedName>
        <fullName evidence="2">Uncharacterized protein</fullName>
    </submittedName>
</protein>
<dbReference type="Proteomes" id="UP001469553">
    <property type="component" value="Unassembled WGS sequence"/>
</dbReference>
<dbReference type="PANTHER" id="PTHR23336">
    <property type="entry name" value="ZINC FINGER CW-TYPE COILED-COIL DOMAIN PROTEIN 3"/>
    <property type="match status" value="1"/>
</dbReference>
<organism evidence="2 3">
    <name type="scientific">Ameca splendens</name>
    <dbReference type="NCBI Taxonomy" id="208324"/>
    <lineage>
        <taxon>Eukaryota</taxon>
        <taxon>Metazoa</taxon>
        <taxon>Chordata</taxon>
        <taxon>Craniata</taxon>
        <taxon>Vertebrata</taxon>
        <taxon>Euteleostomi</taxon>
        <taxon>Actinopterygii</taxon>
        <taxon>Neopterygii</taxon>
        <taxon>Teleostei</taxon>
        <taxon>Neoteleostei</taxon>
        <taxon>Acanthomorphata</taxon>
        <taxon>Ovalentaria</taxon>
        <taxon>Atherinomorphae</taxon>
        <taxon>Cyprinodontiformes</taxon>
        <taxon>Goodeidae</taxon>
        <taxon>Ameca</taxon>
    </lineage>
</organism>
<dbReference type="EMBL" id="JAHRIP010076123">
    <property type="protein sequence ID" value="MEQ2310856.1"/>
    <property type="molecule type" value="Genomic_DNA"/>
</dbReference>
<keyword evidence="3" id="KW-1185">Reference proteome</keyword>
<evidence type="ECO:0000313" key="2">
    <source>
        <dbReference type="EMBL" id="MEQ2310856.1"/>
    </source>
</evidence>
<accession>A0ABV0ZXR1</accession>
<dbReference type="InterPro" id="IPR045261">
    <property type="entry name" value="MORC_ATPase"/>
</dbReference>
<name>A0ABV0ZXR1_9TELE</name>
<dbReference type="PANTHER" id="PTHR23336:SF22">
    <property type="entry name" value="MORC FAMILY CW-TYPE ZINC FINGER PROTEIN 4"/>
    <property type="match status" value="1"/>
</dbReference>
<sequence length="133" mass="15290">MESIWYHNNPAKRGQPTKPHRPGKEAINQRGSTETKDSEASLAAILHHSIIKSQEEILTHFDSIPSKKGTKILIWNIRRARDGKTEIDFDSDSTDFRLPEIHLEELKQGLRNSASLRPEQNIPDMYYSLRVSQ</sequence>
<proteinExistence type="predicted"/>